<comment type="caution">
    <text evidence="2">The sequence shown here is derived from an EMBL/GenBank/DDBJ whole genome shotgun (WGS) entry which is preliminary data.</text>
</comment>
<dbReference type="Proteomes" id="UP000652761">
    <property type="component" value="Unassembled WGS sequence"/>
</dbReference>
<feature type="region of interest" description="Disordered" evidence="1">
    <location>
        <begin position="1"/>
        <end position="46"/>
    </location>
</feature>
<name>A0A843X1Y6_COLES</name>
<keyword evidence="3" id="KW-1185">Reference proteome</keyword>
<evidence type="ECO:0000256" key="1">
    <source>
        <dbReference type="SAM" id="MobiDB-lite"/>
    </source>
</evidence>
<accession>A0A843X1Y6</accession>
<dbReference type="AlphaFoldDB" id="A0A843X1Y6"/>
<protein>
    <submittedName>
        <fullName evidence="2">Uncharacterized protein</fullName>
    </submittedName>
</protein>
<gene>
    <name evidence="2" type="ORF">Taro_048014</name>
</gene>
<organism evidence="2 3">
    <name type="scientific">Colocasia esculenta</name>
    <name type="common">Wild taro</name>
    <name type="synonym">Arum esculentum</name>
    <dbReference type="NCBI Taxonomy" id="4460"/>
    <lineage>
        <taxon>Eukaryota</taxon>
        <taxon>Viridiplantae</taxon>
        <taxon>Streptophyta</taxon>
        <taxon>Embryophyta</taxon>
        <taxon>Tracheophyta</taxon>
        <taxon>Spermatophyta</taxon>
        <taxon>Magnoliopsida</taxon>
        <taxon>Liliopsida</taxon>
        <taxon>Araceae</taxon>
        <taxon>Aroideae</taxon>
        <taxon>Colocasieae</taxon>
        <taxon>Colocasia</taxon>
    </lineage>
</organism>
<sequence>MKSRRPDSSQPQRGHGRPDRCDLNATAPAVVFSPPEPSQPAGSVVAPGPHRILSAIAPGPPVSRVKILHTSTGMDWSDERPGVIVMECP</sequence>
<evidence type="ECO:0000313" key="2">
    <source>
        <dbReference type="EMBL" id="MQM15077.1"/>
    </source>
</evidence>
<dbReference type="EMBL" id="NMUH01006352">
    <property type="protein sequence ID" value="MQM15077.1"/>
    <property type="molecule type" value="Genomic_DNA"/>
</dbReference>
<proteinExistence type="predicted"/>
<evidence type="ECO:0000313" key="3">
    <source>
        <dbReference type="Proteomes" id="UP000652761"/>
    </source>
</evidence>
<reference evidence="2" key="1">
    <citation type="submission" date="2017-07" db="EMBL/GenBank/DDBJ databases">
        <title>Taro Niue Genome Assembly and Annotation.</title>
        <authorList>
            <person name="Atibalentja N."/>
            <person name="Keating K."/>
            <person name="Fields C.J."/>
        </authorList>
    </citation>
    <scope>NUCLEOTIDE SEQUENCE</scope>
    <source>
        <strain evidence="2">Niue_2</strain>
        <tissue evidence="2">Leaf</tissue>
    </source>
</reference>